<comment type="subcellular location">
    <subcellularLocation>
        <location evidence="1">Cell inner membrane</location>
        <topology evidence="1">Multi-pass membrane protein</topology>
    </subcellularLocation>
</comment>
<feature type="transmembrane region" description="Helical" evidence="8">
    <location>
        <begin position="227"/>
        <end position="250"/>
    </location>
</feature>
<feature type="transmembrane region" description="Helical" evidence="8">
    <location>
        <begin position="418"/>
        <end position="439"/>
    </location>
</feature>
<dbReference type="GO" id="GO:0003333">
    <property type="term" value="P:amino acid transmembrane transport"/>
    <property type="evidence" value="ECO:0007669"/>
    <property type="project" value="InterPro"/>
</dbReference>
<evidence type="ECO:0000256" key="2">
    <source>
        <dbReference type="ARBA" id="ARBA00022448"/>
    </source>
</evidence>
<dbReference type="PANTHER" id="PTHR35334:SF2">
    <property type="entry name" value="SERINE TRANSPORTER SDAC"/>
    <property type="match status" value="1"/>
</dbReference>
<dbReference type="HOGENOM" id="CLU_052043_1_1_6"/>
<feature type="transmembrane region" description="Helical" evidence="8">
    <location>
        <begin position="187"/>
        <end position="207"/>
    </location>
</feature>
<evidence type="ECO:0000256" key="4">
    <source>
        <dbReference type="ARBA" id="ARBA00022519"/>
    </source>
</evidence>
<dbReference type="PANTHER" id="PTHR35334">
    <property type="entry name" value="SERINE TRANSPORTER"/>
    <property type="match status" value="1"/>
</dbReference>
<evidence type="ECO:0000256" key="3">
    <source>
        <dbReference type="ARBA" id="ARBA00022475"/>
    </source>
</evidence>
<sequence>MIINTKTFTIFSIIIFIKASFKVKESRNALNPSEINTTTAWSKHDTHWVLSLFGTAVGAGILFLPINLGIGGFWPLVAMAVLAFPMTYLAHRGLARFVLSSKIKNADFTDVVEEHFGAKAGRSISLLYFLSIFPILLIYGVGITNTVDSFMVNQADMASLPRPLLSGVLVFALIAIMMAGEKVMLRAFAIMVFPLVAILAFLSFYLIPNWTMPVMDVPEASAFASTMWLAVPVVIFSFSHAAAISSFANVQRRHYGKQADAKSEVILRRTSIMLIAFVLIFVFSCVLTLSPEQLAQAKEQNVSVLSYLANATDNPFIATLGPLVAFVAITSSFLGHFLGARESLNGLINKHFNLSEKRVDRISVAALFFSIWAAAIMNPSILGMMEALSGPVIAMILFIMPMLAVYKIEAMKQYRGNVSTYFVLAAGIVAVSALIFSFFS</sequence>
<organism evidence="9 10">
    <name type="scientific">Vibrio alginolyticus (strain ATCC 17749 / DSM 2171 / NBRC 15630 / NCIMB 1903 / NCTC 12160 / XII-53)</name>
    <dbReference type="NCBI Taxonomy" id="1219076"/>
    <lineage>
        <taxon>Bacteria</taxon>
        <taxon>Pseudomonadati</taxon>
        <taxon>Pseudomonadota</taxon>
        <taxon>Gammaproteobacteria</taxon>
        <taxon>Vibrionales</taxon>
        <taxon>Vibrionaceae</taxon>
        <taxon>Vibrio</taxon>
    </lineage>
</organism>
<accession>A0A2I3CRS8</accession>
<feature type="transmembrane region" description="Helical" evidence="8">
    <location>
        <begin position="359"/>
        <end position="381"/>
    </location>
</feature>
<evidence type="ECO:0000313" key="9">
    <source>
        <dbReference type="EMBL" id="AGV20246.1"/>
    </source>
</evidence>
<dbReference type="Gene3D" id="1.20.1740.10">
    <property type="entry name" value="Amino acid/polyamine transporter I"/>
    <property type="match status" value="1"/>
</dbReference>
<keyword evidence="3" id="KW-1003">Cell membrane</keyword>
<dbReference type="KEGG" id="vag:N646_4437"/>
<dbReference type="Proteomes" id="UP000016714">
    <property type="component" value="Chromosome 2"/>
</dbReference>
<keyword evidence="6 8" id="KW-1133">Transmembrane helix</keyword>
<name>A0A2I3CRS8_VIBAX</name>
<keyword evidence="5 8" id="KW-0812">Transmembrane</keyword>
<keyword evidence="2" id="KW-0813">Transport</keyword>
<dbReference type="Pfam" id="PF03222">
    <property type="entry name" value="Trp_Tyr_perm"/>
    <property type="match status" value="1"/>
</dbReference>
<dbReference type="InterPro" id="IPR018227">
    <property type="entry name" value="Amino_acid_transport_2"/>
</dbReference>
<feature type="transmembrane region" description="Helical" evidence="8">
    <location>
        <begin position="126"/>
        <end position="143"/>
    </location>
</feature>
<evidence type="ECO:0000256" key="5">
    <source>
        <dbReference type="ARBA" id="ARBA00022692"/>
    </source>
</evidence>
<feature type="transmembrane region" description="Helical" evidence="8">
    <location>
        <begin position="48"/>
        <end position="66"/>
    </location>
</feature>
<feature type="transmembrane region" description="Helical" evidence="8">
    <location>
        <begin position="387"/>
        <end position="406"/>
    </location>
</feature>
<reference evidence="9 10" key="1">
    <citation type="journal article" date="2015" name="Genome Announc.">
        <title>Complete genome sequence of Vibrio alginolyticus ATCC 17749.</title>
        <authorList>
            <person name="Liu X.F."/>
            <person name="Cao Y."/>
            <person name="Zhang H.L."/>
            <person name="Chen Y.J."/>
            <person name="Hu C.J."/>
        </authorList>
    </citation>
    <scope>NUCLEOTIDE SEQUENCE [LARGE SCALE GENOMIC DNA]</scope>
    <source>
        <strain evidence="10">ATCC 17749 / DSM 2171 / NBRC 15630 / NCIMB 1903 / NCTC 12160 / XII-53</strain>
    </source>
</reference>
<evidence type="ECO:0000256" key="7">
    <source>
        <dbReference type="ARBA" id="ARBA00023136"/>
    </source>
</evidence>
<keyword evidence="4" id="KW-0997">Cell inner membrane</keyword>
<dbReference type="EMBL" id="CP006719">
    <property type="protein sequence ID" value="AGV20246.1"/>
    <property type="molecule type" value="Genomic_DNA"/>
</dbReference>
<feature type="transmembrane region" description="Helical" evidence="8">
    <location>
        <begin position="163"/>
        <end position="180"/>
    </location>
</feature>
<keyword evidence="7 8" id="KW-0472">Membrane</keyword>
<feature type="transmembrane region" description="Helical" evidence="8">
    <location>
        <begin position="72"/>
        <end position="90"/>
    </location>
</feature>
<dbReference type="AlphaFoldDB" id="A0A2I3CRS8"/>
<feature type="transmembrane region" description="Helical" evidence="8">
    <location>
        <begin position="316"/>
        <end position="338"/>
    </location>
</feature>
<evidence type="ECO:0000313" key="10">
    <source>
        <dbReference type="Proteomes" id="UP000016714"/>
    </source>
</evidence>
<evidence type="ECO:0000256" key="8">
    <source>
        <dbReference type="SAM" id="Phobius"/>
    </source>
</evidence>
<evidence type="ECO:0000256" key="6">
    <source>
        <dbReference type="ARBA" id="ARBA00022989"/>
    </source>
</evidence>
<evidence type="ECO:0000256" key="1">
    <source>
        <dbReference type="ARBA" id="ARBA00004429"/>
    </source>
</evidence>
<protein>
    <submittedName>
        <fullName evidence="9">Serine transporter</fullName>
    </submittedName>
</protein>
<feature type="transmembrane region" description="Helical" evidence="8">
    <location>
        <begin position="271"/>
        <end position="289"/>
    </location>
</feature>
<dbReference type="GO" id="GO:0005886">
    <property type="term" value="C:plasma membrane"/>
    <property type="evidence" value="ECO:0007669"/>
    <property type="project" value="UniProtKB-SubCell"/>
</dbReference>
<gene>
    <name evidence="9" type="ORF">N646_4437</name>
</gene>
<proteinExistence type="predicted"/>